<keyword evidence="7 8" id="KW-0998">Cell outer membrane</keyword>
<evidence type="ECO:0000256" key="8">
    <source>
        <dbReference type="PROSITE-ProRule" id="PRU01360"/>
    </source>
</evidence>
<dbReference type="Pfam" id="PF07715">
    <property type="entry name" value="Plug"/>
    <property type="match status" value="1"/>
</dbReference>
<evidence type="ECO:0000256" key="4">
    <source>
        <dbReference type="ARBA" id="ARBA00022692"/>
    </source>
</evidence>
<evidence type="ECO:0000256" key="3">
    <source>
        <dbReference type="ARBA" id="ARBA00022452"/>
    </source>
</evidence>
<dbReference type="SUPFAM" id="SSF56935">
    <property type="entry name" value="Porins"/>
    <property type="match status" value="1"/>
</dbReference>
<protein>
    <submittedName>
        <fullName evidence="11">TonB-dependent receptor</fullName>
    </submittedName>
</protein>
<comment type="similarity">
    <text evidence="8">Belongs to the TonB-dependent receptor family.</text>
</comment>
<reference evidence="11 12" key="1">
    <citation type="submission" date="2019-10" db="EMBL/GenBank/DDBJ databases">
        <title>Rudanella paleaurantiibacter sp. nov., isolated from sludge.</title>
        <authorList>
            <person name="Xu S.Q."/>
        </authorList>
    </citation>
    <scope>NUCLEOTIDE SEQUENCE [LARGE SCALE GENOMIC DNA]</scope>
    <source>
        <strain evidence="11 12">HX-22-17</strain>
    </source>
</reference>
<evidence type="ECO:0000259" key="9">
    <source>
        <dbReference type="Pfam" id="PF07715"/>
    </source>
</evidence>
<keyword evidence="12" id="KW-1185">Reference proteome</keyword>
<dbReference type="PANTHER" id="PTHR30069">
    <property type="entry name" value="TONB-DEPENDENT OUTER MEMBRANE RECEPTOR"/>
    <property type="match status" value="1"/>
</dbReference>
<evidence type="ECO:0000256" key="5">
    <source>
        <dbReference type="ARBA" id="ARBA00022729"/>
    </source>
</evidence>
<comment type="caution">
    <text evidence="11">The sequence shown here is derived from an EMBL/GenBank/DDBJ whole genome shotgun (WGS) entry which is preliminary data.</text>
</comment>
<evidence type="ECO:0000256" key="2">
    <source>
        <dbReference type="ARBA" id="ARBA00022448"/>
    </source>
</evidence>
<dbReference type="SUPFAM" id="SSF49464">
    <property type="entry name" value="Carboxypeptidase regulatory domain-like"/>
    <property type="match status" value="1"/>
</dbReference>
<sequence length="803" mass="89349">MAFVAGAQSLPTTGSPQSNLTVNGSVIDSVSRKPVEFATVALLGPTDGPPIAGDVTDASGRFSFANITPGRYRVRITFIGYEDRTLDPVSVNPSATVLDLPPLLLRTTSRTLGEVTVTAQRDLIEDKEDRVVYNAGSDPSNAGGTAIDVMKKVPMLSVDPDGSIQLKGSSSIKVLINNKPSSIMARSIAEALQMIPAEAIKSVEVITAPSAKYDAEGTAGIINIITKNRLQGLVGGLNGTTGNRSHNVGGNINLKQGKVGLTAYGGGNLNLNDGGSASVRKSLLANQSVSELRQNNTYRNENRSVFGSFNFDYELDSTNQLGFDGSLSAGSRVGTSVRDTRYEGLQARQPFRRYSDNSGENLNYDFNFNYTRLFKRPEQDLTFLAQLNNSDNDSRYALDQYMLPENQFINYRERNTNLNQTSEFTLQTDYTHPFKKGRKTLEVGVKSIRRNVQSDFQLQNATDSTGFRDDPRRANQFDYRQWVTAAYTSFRITTSKRWTYTLGGRYEYTAIDANFVSSQTTFTDQYPVLLPNVAISKRMPNNQRLRLSYNQRIQRPNIVFLNPFINSNDPKNLSFGNPYLDPERAHSAELTYSIYTKKGLSINTTLFGRMTNNAIERVTTVDTANVSFSTYQNIAKNSTYGLNLFAAGRPAKNWQLNGTVNLNYNLLNSAALNIQNRNWSYRLSMNSNLSLRANYSLQAQASYQSARIQLQGQSGGFYNYGVSARKEFKQYKVVLTVNAENFLSRYNTITNQFRTTTFLTDASSYNAFRNVRVTANWRFGRMNANKTTRTKKRIANDDGKSAD</sequence>
<dbReference type="InterPro" id="IPR039426">
    <property type="entry name" value="TonB-dep_rcpt-like"/>
</dbReference>
<evidence type="ECO:0000256" key="7">
    <source>
        <dbReference type="ARBA" id="ARBA00023237"/>
    </source>
</evidence>
<name>A0A7J5U662_9BACT</name>
<keyword evidence="3 8" id="KW-1134">Transmembrane beta strand</keyword>
<dbReference type="Gene3D" id="2.170.130.10">
    <property type="entry name" value="TonB-dependent receptor, plug domain"/>
    <property type="match status" value="1"/>
</dbReference>
<dbReference type="GO" id="GO:0015344">
    <property type="term" value="F:siderophore uptake transmembrane transporter activity"/>
    <property type="evidence" value="ECO:0007669"/>
    <property type="project" value="TreeGrafter"/>
</dbReference>
<dbReference type="Pfam" id="PF13620">
    <property type="entry name" value="CarboxypepD_reg"/>
    <property type="match status" value="1"/>
</dbReference>
<evidence type="ECO:0000256" key="6">
    <source>
        <dbReference type="ARBA" id="ARBA00023136"/>
    </source>
</evidence>
<gene>
    <name evidence="11" type="ORF">F5984_04265</name>
</gene>
<dbReference type="AlphaFoldDB" id="A0A7J5U662"/>
<dbReference type="GO" id="GO:0044718">
    <property type="term" value="P:siderophore transmembrane transport"/>
    <property type="evidence" value="ECO:0007669"/>
    <property type="project" value="TreeGrafter"/>
</dbReference>
<organism evidence="11 12">
    <name type="scientific">Rudanella paleaurantiibacter</name>
    <dbReference type="NCBI Taxonomy" id="2614655"/>
    <lineage>
        <taxon>Bacteria</taxon>
        <taxon>Pseudomonadati</taxon>
        <taxon>Bacteroidota</taxon>
        <taxon>Cytophagia</taxon>
        <taxon>Cytophagales</taxon>
        <taxon>Cytophagaceae</taxon>
        <taxon>Rudanella</taxon>
    </lineage>
</organism>
<keyword evidence="4 8" id="KW-0812">Transmembrane</keyword>
<dbReference type="InterPro" id="IPR037066">
    <property type="entry name" value="Plug_dom_sf"/>
</dbReference>
<feature type="domain" description="Outer membrane protein beta-barrel" evidence="10">
    <location>
        <begin position="374"/>
        <end position="777"/>
    </location>
</feature>
<feature type="domain" description="TonB-dependent receptor plug" evidence="9">
    <location>
        <begin position="147"/>
        <end position="221"/>
    </location>
</feature>
<dbReference type="Gene3D" id="2.60.40.1120">
    <property type="entry name" value="Carboxypeptidase-like, regulatory domain"/>
    <property type="match status" value="1"/>
</dbReference>
<evidence type="ECO:0000313" key="11">
    <source>
        <dbReference type="EMBL" id="KAB7733334.1"/>
    </source>
</evidence>
<keyword evidence="2 8" id="KW-0813">Transport</keyword>
<dbReference type="PROSITE" id="PS52016">
    <property type="entry name" value="TONB_DEPENDENT_REC_3"/>
    <property type="match status" value="1"/>
</dbReference>
<evidence type="ECO:0000313" key="12">
    <source>
        <dbReference type="Proteomes" id="UP000488299"/>
    </source>
</evidence>
<dbReference type="InterPro" id="IPR036942">
    <property type="entry name" value="Beta-barrel_TonB_sf"/>
</dbReference>
<keyword evidence="6 8" id="KW-0472">Membrane</keyword>
<dbReference type="Pfam" id="PF14905">
    <property type="entry name" value="OMP_b-brl_3"/>
    <property type="match status" value="1"/>
</dbReference>
<dbReference type="PANTHER" id="PTHR30069:SF29">
    <property type="entry name" value="HEMOGLOBIN AND HEMOGLOBIN-HAPTOGLOBIN-BINDING PROTEIN 1-RELATED"/>
    <property type="match status" value="1"/>
</dbReference>
<dbReference type="InterPro" id="IPR008969">
    <property type="entry name" value="CarboxyPept-like_regulatory"/>
</dbReference>
<accession>A0A7J5U662</accession>
<dbReference type="InterPro" id="IPR041700">
    <property type="entry name" value="OMP_b-brl_3"/>
</dbReference>
<dbReference type="GO" id="GO:0009279">
    <property type="term" value="C:cell outer membrane"/>
    <property type="evidence" value="ECO:0007669"/>
    <property type="project" value="UniProtKB-SubCell"/>
</dbReference>
<keyword evidence="11" id="KW-0675">Receptor</keyword>
<comment type="subcellular location">
    <subcellularLocation>
        <location evidence="1 8">Cell outer membrane</location>
        <topology evidence="1 8">Multi-pass membrane protein</topology>
    </subcellularLocation>
</comment>
<evidence type="ECO:0000256" key="1">
    <source>
        <dbReference type="ARBA" id="ARBA00004571"/>
    </source>
</evidence>
<dbReference type="Gene3D" id="2.40.170.20">
    <property type="entry name" value="TonB-dependent receptor, beta-barrel domain"/>
    <property type="match status" value="1"/>
</dbReference>
<proteinExistence type="inferred from homology"/>
<dbReference type="EMBL" id="WELI01000001">
    <property type="protein sequence ID" value="KAB7733334.1"/>
    <property type="molecule type" value="Genomic_DNA"/>
</dbReference>
<dbReference type="InterPro" id="IPR012910">
    <property type="entry name" value="Plug_dom"/>
</dbReference>
<evidence type="ECO:0000259" key="10">
    <source>
        <dbReference type="Pfam" id="PF14905"/>
    </source>
</evidence>
<dbReference type="Proteomes" id="UP000488299">
    <property type="component" value="Unassembled WGS sequence"/>
</dbReference>
<keyword evidence="5" id="KW-0732">Signal</keyword>